<name>A0ABS3YX29_9BACT</name>
<feature type="domain" description="PhnB-like" evidence="1">
    <location>
        <begin position="147"/>
        <end position="266"/>
    </location>
</feature>
<protein>
    <submittedName>
        <fullName evidence="2">VOC family protein</fullName>
    </submittedName>
</protein>
<dbReference type="Proteomes" id="UP000677244">
    <property type="component" value="Unassembled WGS sequence"/>
</dbReference>
<feature type="domain" description="PhnB-like" evidence="1">
    <location>
        <begin position="2"/>
        <end position="135"/>
    </location>
</feature>
<proteinExistence type="predicted"/>
<organism evidence="2 3">
    <name type="scientific">Niastella soli</name>
    <dbReference type="NCBI Taxonomy" id="2821487"/>
    <lineage>
        <taxon>Bacteria</taxon>
        <taxon>Pseudomonadati</taxon>
        <taxon>Bacteroidota</taxon>
        <taxon>Chitinophagia</taxon>
        <taxon>Chitinophagales</taxon>
        <taxon>Chitinophagaceae</taxon>
        <taxon>Niastella</taxon>
    </lineage>
</organism>
<gene>
    <name evidence="2" type="ORF">J7I42_19330</name>
</gene>
<evidence type="ECO:0000313" key="3">
    <source>
        <dbReference type="Proteomes" id="UP000677244"/>
    </source>
</evidence>
<comment type="caution">
    <text evidence="2">The sequence shown here is derived from an EMBL/GenBank/DDBJ whole genome shotgun (WGS) entry which is preliminary data.</text>
</comment>
<accession>A0ABS3YX29</accession>
<evidence type="ECO:0000259" key="1">
    <source>
        <dbReference type="Pfam" id="PF06983"/>
    </source>
</evidence>
<dbReference type="InterPro" id="IPR028973">
    <property type="entry name" value="PhnB-like"/>
</dbReference>
<dbReference type="SUPFAM" id="SSF54593">
    <property type="entry name" value="Glyoxalase/Bleomycin resistance protein/Dihydroxybiphenyl dioxygenase"/>
    <property type="match status" value="2"/>
</dbReference>
<dbReference type="Gene3D" id="3.10.180.10">
    <property type="entry name" value="2,3-Dihydroxybiphenyl 1,2-Dioxygenase, domain 1"/>
    <property type="match status" value="1"/>
</dbReference>
<reference evidence="2 3" key="1">
    <citation type="submission" date="2021-03" db="EMBL/GenBank/DDBJ databases">
        <title>Assistant Professor.</title>
        <authorList>
            <person name="Huq M.A."/>
        </authorList>
    </citation>
    <scope>NUCLEOTIDE SEQUENCE [LARGE SCALE GENOMIC DNA]</scope>
    <source>
        <strain evidence="2 3">MAH-29</strain>
    </source>
</reference>
<dbReference type="EMBL" id="JAGHKO010000004">
    <property type="protein sequence ID" value="MBO9202448.1"/>
    <property type="molecule type" value="Genomic_DNA"/>
</dbReference>
<dbReference type="Gene3D" id="3.30.720.100">
    <property type="match status" value="1"/>
</dbReference>
<dbReference type="PANTHER" id="PTHR33990">
    <property type="entry name" value="PROTEIN YJDN-RELATED"/>
    <property type="match status" value="1"/>
</dbReference>
<dbReference type="CDD" id="cd06588">
    <property type="entry name" value="PhnB_like"/>
    <property type="match status" value="2"/>
</dbReference>
<dbReference type="Pfam" id="PF06983">
    <property type="entry name" value="3-dmu-9_3-mt"/>
    <property type="match status" value="2"/>
</dbReference>
<sequence>MQKIIPHLWFNTEAKEAAQFYTSVFPGSKITHTSVLKNTPSGDCDIVGFTLWDHEFMAISAGPYFTFNPSVSFIVNVDPLFFGKAPDREKAAREKLDAMWDQLMDGGTALMPLNEYPFSKRFGWVKDKYGVSWQLMLTNPEGEQRPAIIPTLVFVNDNCGKAEEAINFYLSVFKNSKPGNLRLRPKGMEPDKEGTVLFGDFMLENSWFAAMDSAHDHKFNFNEAISFLVNCTDQTELDAYWDKLSAVPQSEQCGWCKDKYGLSWQISSAEMQEMMSKGSQAQIDRLVKTFMPMKKLDIAKLEAAYAEK</sequence>
<dbReference type="RefSeq" id="WP_209140494.1">
    <property type="nucleotide sequence ID" value="NZ_JAGHKO010000004.1"/>
</dbReference>
<evidence type="ECO:0000313" key="2">
    <source>
        <dbReference type="EMBL" id="MBO9202448.1"/>
    </source>
</evidence>
<dbReference type="Gene3D" id="3.30.720.110">
    <property type="match status" value="1"/>
</dbReference>
<keyword evidence="3" id="KW-1185">Reference proteome</keyword>
<dbReference type="InterPro" id="IPR029068">
    <property type="entry name" value="Glyas_Bleomycin-R_OHBP_Dase"/>
</dbReference>